<sequence>MMAADGGDVKSPYRLSAVEWLLRVTGADGFTAGIRDFALALDKHSAFSGLGQSDAALVATAIAVDLIHHEDPADSLRQRMRALLSGEDGVAWDDAHAVYQALAIAAQVPRVLR</sequence>
<organism evidence="1 2">
    <name type="scientific">Mycolicibacterium mageritense</name>
    <name type="common">Mycobacterium mageritense</name>
    <dbReference type="NCBI Taxonomy" id="53462"/>
    <lineage>
        <taxon>Bacteria</taxon>
        <taxon>Bacillati</taxon>
        <taxon>Actinomycetota</taxon>
        <taxon>Actinomycetes</taxon>
        <taxon>Mycobacteriales</taxon>
        <taxon>Mycobacteriaceae</taxon>
        <taxon>Mycolicibacterium</taxon>
    </lineage>
</organism>
<name>A0ABM7HQM4_MYCME</name>
<keyword evidence="2" id="KW-1185">Reference proteome</keyword>
<gene>
    <name evidence="1" type="ORF">MMAGJ_21230</name>
</gene>
<proteinExistence type="predicted"/>
<dbReference type="RefSeq" id="WP_036432350.1">
    <property type="nucleotide sequence ID" value="NZ_AP022567.1"/>
</dbReference>
<evidence type="ECO:0000313" key="1">
    <source>
        <dbReference type="EMBL" id="BBX32841.1"/>
    </source>
</evidence>
<dbReference type="EMBL" id="AP022567">
    <property type="protein sequence ID" value="BBX32841.1"/>
    <property type="molecule type" value="Genomic_DNA"/>
</dbReference>
<accession>A0ABM7HQM4</accession>
<dbReference type="Proteomes" id="UP000465622">
    <property type="component" value="Chromosome"/>
</dbReference>
<evidence type="ECO:0000313" key="2">
    <source>
        <dbReference type="Proteomes" id="UP000465622"/>
    </source>
</evidence>
<reference evidence="1 2" key="1">
    <citation type="journal article" date="2019" name="Emerg. Microbes Infect.">
        <title>Comprehensive subspecies identification of 175 nontuberculous mycobacteria species based on 7547 genomic profiles.</title>
        <authorList>
            <person name="Matsumoto Y."/>
            <person name="Kinjo T."/>
            <person name="Motooka D."/>
            <person name="Nabeya D."/>
            <person name="Jung N."/>
            <person name="Uechi K."/>
            <person name="Horii T."/>
            <person name="Iida T."/>
            <person name="Fujita J."/>
            <person name="Nakamura S."/>
        </authorList>
    </citation>
    <scope>NUCLEOTIDE SEQUENCE [LARGE SCALE GENOMIC DNA]</scope>
    <source>
        <strain evidence="1 2">JCM 12375</strain>
    </source>
</reference>
<protein>
    <submittedName>
        <fullName evidence="1">Uncharacterized protein</fullName>
    </submittedName>
</protein>